<keyword evidence="1" id="KW-0175">Coiled coil</keyword>
<dbReference type="PANTHER" id="PTHR23030:SF39">
    <property type="entry name" value="PROGRAMMED CELL DEATH 6-INTERACTING PROTEIN"/>
    <property type="match status" value="1"/>
</dbReference>
<dbReference type="GO" id="GO:0005768">
    <property type="term" value="C:endosome"/>
    <property type="evidence" value="ECO:0007669"/>
    <property type="project" value="TreeGrafter"/>
</dbReference>
<evidence type="ECO:0000256" key="2">
    <source>
        <dbReference type="SAM" id="MobiDB-lite"/>
    </source>
</evidence>
<gene>
    <name evidence="4" type="ORF">QYM36_003960</name>
</gene>
<dbReference type="Pfam" id="PF13949">
    <property type="entry name" value="ALIX_LYPXL_bnd"/>
    <property type="match status" value="1"/>
</dbReference>
<dbReference type="InterPro" id="IPR038499">
    <property type="entry name" value="BRO1_sf"/>
</dbReference>
<dbReference type="Gene3D" id="1.20.140.50">
    <property type="entry name" value="alix/aip1 like domains"/>
    <property type="match status" value="1"/>
</dbReference>
<dbReference type="Proteomes" id="UP001187531">
    <property type="component" value="Unassembled WGS sequence"/>
</dbReference>
<dbReference type="EMBL" id="JAVRJZ010000006">
    <property type="protein sequence ID" value="KAK2721819.1"/>
    <property type="molecule type" value="Genomic_DNA"/>
</dbReference>
<keyword evidence="5" id="KW-1185">Reference proteome</keyword>
<dbReference type="GO" id="GO:0000281">
    <property type="term" value="P:mitotic cytokinesis"/>
    <property type="evidence" value="ECO:0007669"/>
    <property type="project" value="TreeGrafter"/>
</dbReference>
<proteinExistence type="predicted"/>
<dbReference type="AlphaFoldDB" id="A0AA88I5L0"/>
<comment type="caution">
    <text evidence="4">The sequence shown here is derived from an EMBL/GenBank/DDBJ whole genome shotgun (WGS) entry which is preliminary data.</text>
</comment>
<dbReference type="Gene3D" id="1.25.40.280">
    <property type="entry name" value="alix/aip1 like domains"/>
    <property type="match status" value="1"/>
</dbReference>
<dbReference type="EMBL" id="JAVRJZ010000006">
    <property type="protein sequence ID" value="KAK2721820.1"/>
    <property type="molecule type" value="Genomic_DNA"/>
</dbReference>
<evidence type="ECO:0000256" key="1">
    <source>
        <dbReference type="SAM" id="Coils"/>
    </source>
</evidence>
<evidence type="ECO:0000313" key="4">
    <source>
        <dbReference type="EMBL" id="KAK2721819.1"/>
    </source>
</evidence>
<feature type="region of interest" description="Disordered" evidence="2">
    <location>
        <begin position="718"/>
        <end position="776"/>
    </location>
</feature>
<name>A0AA88I5L0_ARTSF</name>
<dbReference type="PROSITE" id="PS51180">
    <property type="entry name" value="BRO1"/>
    <property type="match status" value="1"/>
</dbReference>
<dbReference type="InterPro" id="IPR025304">
    <property type="entry name" value="ALIX_V_dom"/>
</dbReference>
<organism evidence="4 5">
    <name type="scientific">Artemia franciscana</name>
    <name type="common">Brine shrimp</name>
    <name type="synonym">Artemia sanfranciscana</name>
    <dbReference type="NCBI Taxonomy" id="6661"/>
    <lineage>
        <taxon>Eukaryota</taxon>
        <taxon>Metazoa</taxon>
        <taxon>Ecdysozoa</taxon>
        <taxon>Arthropoda</taxon>
        <taxon>Crustacea</taxon>
        <taxon>Branchiopoda</taxon>
        <taxon>Anostraca</taxon>
        <taxon>Artemiidae</taxon>
        <taxon>Artemia</taxon>
    </lineage>
</organism>
<dbReference type="Pfam" id="PF03097">
    <property type="entry name" value="BRO1"/>
    <property type="match status" value="1"/>
</dbReference>
<feature type="domain" description="BRO1" evidence="3">
    <location>
        <begin position="3"/>
        <end position="399"/>
    </location>
</feature>
<dbReference type="Gene3D" id="1.20.120.560">
    <property type="entry name" value="alix/aip1 in complex with the ypdl late domain"/>
    <property type="match status" value="1"/>
</dbReference>
<reference evidence="4" key="1">
    <citation type="submission" date="2023-07" db="EMBL/GenBank/DDBJ databases">
        <title>Chromosome-level genome assembly of Artemia franciscana.</title>
        <authorList>
            <person name="Jo E."/>
        </authorList>
    </citation>
    <scope>NUCLEOTIDE SEQUENCE</scope>
    <source>
        <tissue evidence="4">Whole body</tissue>
    </source>
</reference>
<accession>A0AA88I5L0</accession>
<sequence>MSEFVGVPLKITNDVDLIKPLQALLSARSSSGIDKQDDYKAAVFELNNLRQSATSKGIEKEDSYLEVMIKYHDQLLMLEEKFAPTDITIPFKWRDAFDKGSIFGGKLSLTVTSLTWERFCVLFNIGALQSQIASLQNINQDEGLKKASKLFQHASGIFMHLRSLLPIALGPNEPTPDIQSDSLYALSELMLAQAQEAVTIKAINDKMKPATIAKLASQASGFYSETQKLLQKDTVRNVWERDWIPRVSARLAFYLGVANYYQCAVCNAEKHIGEEIARAQFGLDQLKIAQSRFSVESAPMAERCTTILEKTAKALSDAKRDNDFIYHDRIPNINTLPAIPQVVLAKPTPVQGKIDPNSKDLFEGLAPLAVQHAVQSYESRKSQLVNGEIGKLREANQLLNGVLTSFNLPIALEDLHGDSLPKSLKERNTIVRNAGGRDLIERQLKELPEMLTRNDEILKEAQRLLDEEKASDDELRAQFGNKWIRVPSSVLTERFRNDLAKYKNIIDTARMADGVVRTKYESTKHGIELLSLPESELAAKIPRIGANVKTTGPEVEQLKELMKAVEKIQREREVIENELSSKSVDMKAAFLAAMGDKDRGFDEEKISNRVMQEAYGPIQVRVKENLQQQEIVMAEVEKVAGEWMASRGGGENAREAMMKALASAYDMFNELSKNLAEGAKFYTELTQLLIVFQSKVSDFCFARKTEKDELLKDITTALANPPQEDQQLGAKAERTPPVRPPPPVSSSFGTTPASPPGATQPTVSAQQPQGSPYPESLPYPVQLTGMPQPGYPYSPYGQVPTAQAYPSYTPMPGGYNPYASVSGPTFPGQYLVNRVFDAISHIPVAGPQMKKLYEDSYKQQQNQNRPQ</sequence>
<evidence type="ECO:0000259" key="3">
    <source>
        <dbReference type="PROSITE" id="PS51180"/>
    </source>
</evidence>
<feature type="compositionally biased region" description="Polar residues" evidence="2">
    <location>
        <begin position="748"/>
        <end position="770"/>
    </location>
</feature>
<dbReference type="PANTHER" id="PTHR23030">
    <property type="entry name" value="PCD6 INTERACTING PROTEIN-RELATED"/>
    <property type="match status" value="1"/>
</dbReference>
<feature type="coiled-coil region" evidence="1">
    <location>
        <begin position="558"/>
        <end position="585"/>
    </location>
</feature>
<dbReference type="SMART" id="SM01041">
    <property type="entry name" value="BRO1"/>
    <property type="match status" value="1"/>
</dbReference>
<protein>
    <recommendedName>
        <fullName evidence="3">BRO1 domain-containing protein</fullName>
    </recommendedName>
</protein>
<evidence type="ECO:0000313" key="5">
    <source>
        <dbReference type="Proteomes" id="UP001187531"/>
    </source>
</evidence>
<dbReference type="InterPro" id="IPR004328">
    <property type="entry name" value="BRO1_dom"/>
</dbReference>